<dbReference type="EMBL" id="KZ613790">
    <property type="protein sequence ID" value="PMD60399.1"/>
    <property type="molecule type" value="Genomic_DNA"/>
</dbReference>
<name>A0A2J6TBJ5_9HELO</name>
<keyword evidence="5" id="KW-1185">Reference proteome</keyword>
<dbReference type="InterPro" id="IPR013154">
    <property type="entry name" value="ADH-like_N"/>
</dbReference>
<gene>
    <name evidence="4" type="ORF">K444DRAFT_588963</name>
</gene>
<dbReference type="Gene3D" id="3.90.180.10">
    <property type="entry name" value="Medium-chain alcohol dehydrogenases, catalytic domain"/>
    <property type="match status" value="1"/>
</dbReference>
<dbReference type="CDD" id="cd08249">
    <property type="entry name" value="enoyl_reductase_like"/>
    <property type="match status" value="1"/>
</dbReference>
<dbReference type="InterPro" id="IPR011032">
    <property type="entry name" value="GroES-like_sf"/>
</dbReference>
<evidence type="ECO:0000313" key="4">
    <source>
        <dbReference type="EMBL" id="PMD60399.1"/>
    </source>
</evidence>
<sequence>MKGIQVEKVGGSYDYVEEIVKPSPEKNQILVKSLVTAINPVEPFMQGTGMLVLSWPIVLGCDASGVVAEVGEGVSKFKIGDKVFGCTRLGHAGYGTFQEFFLMDENLAFKNEGNLSLEEAATVGVGVLTACLGLIRGLKMSLVPKKVDDSSEWVIIIGAAGAVGSFAVQIAHLCGYKVLAACPPSAIKLVESLGADATYSHRLPPEDQLKEIALITGGKFLRVFDASAFGAEVGMAALAKHGDPNAKPKYFSTTNDWIPIDLVEGIEIDLVTLGAIGKSGDEHQREVTAEIAAFIPQLEKLLGNGKLKPIEYEVVGAVGFKEVLKALDVYNNRKGSTKKIVVRVADE</sequence>
<dbReference type="RefSeq" id="XP_024737303.1">
    <property type="nucleotide sequence ID" value="XM_024878080.1"/>
</dbReference>
<dbReference type="Pfam" id="PF08240">
    <property type="entry name" value="ADH_N"/>
    <property type="match status" value="1"/>
</dbReference>
<dbReference type="SMART" id="SM00829">
    <property type="entry name" value="PKS_ER"/>
    <property type="match status" value="1"/>
</dbReference>
<dbReference type="SUPFAM" id="SSF50129">
    <property type="entry name" value="GroES-like"/>
    <property type="match status" value="1"/>
</dbReference>
<dbReference type="STRING" id="1095630.A0A2J6TBJ5"/>
<evidence type="ECO:0000256" key="2">
    <source>
        <dbReference type="ARBA" id="ARBA00023002"/>
    </source>
</evidence>
<evidence type="ECO:0000256" key="1">
    <source>
        <dbReference type="ARBA" id="ARBA00008072"/>
    </source>
</evidence>
<evidence type="ECO:0000313" key="5">
    <source>
        <dbReference type="Proteomes" id="UP000235371"/>
    </source>
</evidence>
<evidence type="ECO:0000259" key="3">
    <source>
        <dbReference type="SMART" id="SM00829"/>
    </source>
</evidence>
<dbReference type="GO" id="GO:0016651">
    <property type="term" value="F:oxidoreductase activity, acting on NAD(P)H"/>
    <property type="evidence" value="ECO:0007669"/>
    <property type="project" value="InterPro"/>
</dbReference>
<dbReference type="InterPro" id="IPR020843">
    <property type="entry name" value="ER"/>
</dbReference>
<dbReference type="PANTHER" id="PTHR45348:SF2">
    <property type="entry name" value="ZINC-TYPE ALCOHOL DEHYDROGENASE-LIKE PROTEIN C2E1P3.01"/>
    <property type="match status" value="1"/>
</dbReference>
<reference evidence="4 5" key="1">
    <citation type="submission" date="2016-04" db="EMBL/GenBank/DDBJ databases">
        <title>A degradative enzymes factory behind the ericoid mycorrhizal symbiosis.</title>
        <authorList>
            <consortium name="DOE Joint Genome Institute"/>
            <person name="Martino E."/>
            <person name="Morin E."/>
            <person name="Grelet G."/>
            <person name="Kuo A."/>
            <person name="Kohler A."/>
            <person name="Daghino S."/>
            <person name="Barry K."/>
            <person name="Choi C."/>
            <person name="Cichocki N."/>
            <person name="Clum A."/>
            <person name="Copeland A."/>
            <person name="Hainaut M."/>
            <person name="Haridas S."/>
            <person name="Labutti K."/>
            <person name="Lindquist E."/>
            <person name="Lipzen A."/>
            <person name="Khouja H.-R."/>
            <person name="Murat C."/>
            <person name="Ohm R."/>
            <person name="Olson A."/>
            <person name="Spatafora J."/>
            <person name="Veneault-Fourrey C."/>
            <person name="Henrissat B."/>
            <person name="Grigoriev I."/>
            <person name="Martin F."/>
            <person name="Perotto S."/>
        </authorList>
    </citation>
    <scope>NUCLEOTIDE SEQUENCE [LARGE SCALE GENOMIC DNA]</scope>
    <source>
        <strain evidence="4 5">E</strain>
    </source>
</reference>
<dbReference type="GeneID" id="36586157"/>
<accession>A0A2J6TBJ5</accession>
<keyword evidence="2" id="KW-0560">Oxidoreductase</keyword>
<dbReference type="InterPro" id="IPR047122">
    <property type="entry name" value="Trans-enoyl_RdTase-like"/>
</dbReference>
<dbReference type="Gene3D" id="3.40.50.720">
    <property type="entry name" value="NAD(P)-binding Rossmann-like Domain"/>
    <property type="match status" value="1"/>
</dbReference>
<protein>
    <submittedName>
        <fullName evidence="4">GroES-like protein</fullName>
    </submittedName>
</protein>
<dbReference type="OrthoDB" id="9992527at2759"/>
<dbReference type="InterPro" id="IPR036291">
    <property type="entry name" value="NAD(P)-bd_dom_sf"/>
</dbReference>
<dbReference type="InParanoid" id="A0A2J6TBJ5"/>
<dbReference type="SUPFAM" id="SSF51735">
    <property type="entry name" value="NAD(P)-binding Rossmann-fold domains"/>
    <property type="match status" value="1"/>
</dbReference>
<proteinExistence type="inferred from homology"/>
<dbReference type="PANTHER" id="PTHR45348">
    <property type="entry name" value="HYPOTHETICAL OXIDOREDUCTASE (EUROFUNG)"/>
    <property type="match status" value="1"/>
</dbReference>
<feature type="domain" description="Enoyl reductase (ER)" evidence="3">
    <location>
        <begin position="10"/>
        <end position="342"/>
    </location>
</feature>
<comment type="similarity">
    <text evidence="1">Belongs to the zinc-containing alcohol dehydrogenase family.</text>
</comment>
<organism evidence="4 5">
    <name type="scientific">Hyaloscypha bicolor E</name>
    <dbReference type="NCBI Taxonomy" id="1095630"/>
    <lineage>
        <taxon>Eukaryota</taxon>
        <taxon>Fungi</taxon>
        <taxon>Dikarya</taxon>
        <taxon>Ascomycota</taxon>
        <taxon>Pezizomycotina</taxon>
        <taxon>Leotiomycetes</taxon>
        <taxon>Helotiales</taxon>
        <taxon>Hyaloscyphaceae</taxon>
        <taxon>Hyaloscypha</taxon>
        <taxon>Hyaloscypha bicolor</taxon>
    </lineage>
</organism>
<dbReference type="AlphaFoldDB" id="A0A2J6TBJ5"/>
<dbReference type="Proteomes" id="UP000235371">
    <property type="component" value="Unassembled WGS sequence"/>
</dbReference>